<dbReference type="AlphaFoldDB" id="A0A4D7JTW7"/>
<dbReference type="Proteomes" id="UP000298616">
    <property type="component" value="Chromosome"/>
</dbReference>
<feature type="transmembrane region" description="Helical" evidence="1">
    <location>
        <begin position="9"/>
        <end position="27"/>
    </location>
</feature>
<name>A0A4D7JTW7_9BACT</name>
<proteinExistence type="predicted"/>
<evidence type="ECO:0000256" key="1">
    <source>
        <dbReference type="SAM" id="Phobius"/>
    </source>
</evidence>
<protein>
    <submittedName>
        <fullName evidence="2">Uncharacterized protein</fullName>
    </submittedName>
</protein>
<keyword evidence="3" id="KW-1185">Reference proteome</keyword>
<reference evidence="2 3" key="1">
    <citation type="submission" date="2018-04" db="EMBL/GenBank/DDBJ databases">
        <title>Complete genome uncultured novel isolate.</title>
        <authorList>
            <person name="Merlino G."/>
        </authorList>
    </citation>
    <scope>NUCLEOTIDE SEQUENCE [LARGE SCALE GENOMIC DNA]</scope>
    <source>
        <strain evidence="3">R1DC9</strain>
    </source>
</reference>
<dbReference type="KEGG" id="fpf:DCC35_13110"/>
<keyword evidence="1" id="KW-0472">Membrane</keyword>
<dbReference type="RefSeq" id="WP_137091211.1">
    <property type="nucleotide sequence ID" value="NZ_CP028923.1"/>
</dbReference>
<organism evidence="2 3">
    <name type="scientific">Mangrovivirga cuniculi</name>
    <dbReference type="NCBI Taxonomy" id="2715131"/>
    <lineage>
        <taxon>Bacteria</taxon>
        <taxon>Pseudomonadati</taxon>
        <taxon>Bacteroidota</taxon>
        <taxon>Cytophagia</taxon>
        <taxon>Cytophagales</taxon>
        <taxon>Mangrovivirgaceae</taxon>
        <taxon>Mangrovivirga</taxon>
    </lineage>
</organism>
<evidence type="ECO:0000313" key="3">
    <source>
        <dbReference type="Proteomes" id="UP000298616"/>
    </source>
</evidence>
<dbReference type="OrthoDB" id="763750at2"/>
<keyword evidence="1" id="KW-1133">Transmembrane helix</keyword>
<evidence type="ECO:0000313" key="2">
    <source>
        <dbReference type="EMBL" id="QCK15616.1"/>
    </source>
</evidence>
<sequence>MKKYNPDRLVSVTAIIVSVGTLFMILYQTNLMRKEQKASVMPSLMIGYSVNQNDDELTEKIWLANRGLGPAFIEKVAVIDEDKVYETDPYGYLYETNANENTVTINRLYPGRIIPANDGIELYVKGTNANSKIVLSDLFEFPYDIENMPSDNDNKVVVEITYKNIYDDKWTIRSDMTSPLVMD</sequence>
<accession>A0A4D7JTW7</accession>
<dbReference type="EMBL" id="CP028923">
    <property type="protein sequence ID" value="QCK15616.1"/>
    <property type="molecule type" value="Genomic_DNA"/>
</dbReference>
<keyword evidence="1" id="KW-0812">Transmembrane</keyword>
<gene>
    <name evidence="2" type="ORF">DCC35_13110</name>
</gene>